<proteinExistence type="predicted"/>
<feature type="region of interest" description="Disordered" evidence="1">
    <location>
        <begin position="116"/>
        <end position="144"/>
    </location>
</feature>
<gene>
    <name evidence="2" type="ORF">HAX54_031602</name>
</gene>
<feature type="compositionally biased region" description="Acidic residues" evidence="1">
    <location>
        <begin position="122"/>
        <end position="144"/>
    </location>
</feature>
<comment type="caution">
    <text evidence="2">The sequence shown here is derived from an EMBL/GenBank/DDBJ whole genome shotgun (WGS) entry which is preliminary data.</text>
</comment>
<evidence type="ECO:0000256" key="1">
    <source>
        <dbReference type="SAM" id="MobiDB-lite"/>
    </source>
</evidence>
<dbReference type="EMBL" id="JACEIK010000040">
    <property type="protein sequence ID" value="MCD7447573.1"/>
    <property type="molecule type" value="Genomic_DNA"/>
</dbReference>
<evidence type="ECO:0000313" key="2">
    <source>
        <dbReference type="EMBL" id="MCD7447573.1"/>
    </source>
</evidence>
<sequence>MHTKPEDVQIYGENLSGLNCCGRSVINEVLCRCNNLLDIPISSTDKLLKTINFKMNHPLFKPLYPTIDSLPKYLPQRPYCFQNNASDMFDERKEIRNMSETWNYNMILSVLDKMRTNPDRNLEEDEEENEGEDEGCVVPNSEED</sequence>
<dbReference type="Proteomes" id="UP000823775">
    <property type="component" value="Unassembled WGS sequence"/>
</dbReference>
<organism evidence="2 3">
    <name type="scientific">Datura stramonium</name>
    <name type="common">Jimsonweed</name>
    <name type="synonym">Common thornapple</name>
    <dbReference type="NCBI Taxonomy" id="4076"/>
    <lineage>
        <taxon>Eukaryota</taxon>
        <taxon>Viridiplantae</taxon>
        <taxon>Streptophyta</taxon>
        <taxon>Embryophyta</taxon>
        <taxon>Tracheophyta</taxon>
        <taxon>Spermatophyta</taxon>
        <taxon>Magnoliopsida</taxon>
        <taxon>eudicotyledons</taxon>
        <taxon>Gunneridae</taxon>
        <taxon>Pentapetalae</taxon>
        <taxon>asterids</taxon>
        <taxon>lamiids</taxon>
        <taxon>Solanales</taxon>
        <taxon>Solanaceae</taxon>
        <taxon>Solanoideae</taxon>
        <taxon>Datureae</taxon>
        <taxon>Datura</taxon>
    </lineage>
</organism>
<keyword evidence="3" id="KW-1185">Reference proteome</keyword>
<reference evidence="2 3" key="1">
    <citation type="journal article" date="2021" name="BMC Genomics">
        <title>Datura genome reveals duplications of psychoactive alkaloid biosynthetic genes and high mutation rate following tissue culture.</title>
        <authorList>
            <person name="Rajewski A."/>
            <person name="Carter-House D."/>
            <person name="Stajich J."/>
            <person name="Litt A."/>
        </authorList>
    </citation>
    <scope>NUCLEOTIDE SEQUENCE [LARGE SCALE GENOMIC DNA]</scope>
    <source>
        <strain evidence="2">AR-01</strain>
    </source>
</reference>
<evidence type="ECO:0000313" key="3">
    <source>
        <dbReference type="Proteomes" id="UP000823775"/>
    </source>
</evidence>
<protein>
    <submittedName>
        <fullName evidence="2">Uncharacterized protein</fullName>
    </submittedName>
</protein>
<name>A0ABS8RL73_DATST</name>
<accession>A0ABS8RL73</accession>